<feature type="compositionally biased region" description="Low complexity" evidence="5">
    <location>
        <begin position="77"/>
        <end position="91"/>
    </location>
</feature>
<keyword evidence="8" id="KW-1185">Reference proteome</keyword>
<keyword evidence="2" id="KW-0810">Translation regulation</keyword>
<evidence type="ECO:0000256" key="4">
    <source>
        <dbReference type="PROSITE-ProRule" id="PRU00317"/>
    </source>
</evidence>
<dbReference type="EMBL" id="SDRB02003259">
    <property type="protein sequence ID" value="THG18038.1"/>
    <property type="molecule type" value="Genomic_DNA"/>
</dbReference>
<dbReference type="Gene3D" id="1.25.10.10">
    <property type="entry name" value="Leucine-rich Repeat Variant"/>
    <property type="match status" value="2"/>
</dbReference>
<dbReference type="InterPro" id="IPR016024">
    <property type="entry name" value="ARM-type_fold"/>
</dbReference>
<dbReference type="AlphaFoldDB" id="A0A4S4EN01"/>
<feature type="repeat" description="Pumilio" evidence="4">
    <location>
        <begin position="182"/>
        <end position="217"/>
    </location>
</feature>
<accession>A0A4S4EN01</accession>
<evidence type="ECO:0000256" key="3">
    <source>
        <dbReference type="ARBA" id="ARBA00022884"/>
    </source>
</evidence>
<keyword evidence="3" id="KW-0694">RNA-binding</keyword>
<dbReference type="GO" id="GO:0006417">
    <property type="term" value="P:regulation of translation"/>
    <property type="evidence" value="ECO:0007669"/>
    <property type="project" value="UniProtKB-KW"/>
</dbReference>
<evidence type="ECO:0000259" key="6">
    <source>
        <dbReference type="PROSITE" id="PS50303"/>
    </source>
</evidence>
<feature type="repeat" description="Pumilio" evidence="4">
    <location>
        <begin position="250"/>
        <end position="285"/>
    </location>
</feature>
<feature type="region of interest" description="Disordered" evidence="5">
    <location>
        <begin position="121"/>
        <end position="141"/>
    </location>
</feature>
<keyword evidence="1" id="KW-0677">Repeat</keyword>
<comment type="caution">
    <text evidence="7">The sequence shown here is derived from an EMBL/GenBank/DDBJ whole genome shotgun (WGS) entry which is preliminary data.</text>
</comment>
<dbReference type="SUPFAM" id="SSF48371">
    <property type="entry name" value="ARM repeat"/>
    <property type="match status" value="2"/>
</dbReference>
<evidence type="ECO:0000313" key="8">
    <source>
        <dbReference type="Proteomes" id="UP000306102"/>
    </source>
</evidence>
<dbReference type="PROSITE" id="PS50302">
    <property type="entry name" value="PUM"/>
    <property type="match status" value="2"/>
</dbReference>
<dbReference type="GO" id="GO:0003729">
    <property type="term" value="F:mRNA binding"/>
    <property type="evidence" value="ECO:0007669"/>
    <property type="project" value="TreeGrafter"/>
</dbReference>
<evidence type="ECO:0000256" key="5">
    <source>
        <dbReference type="SAM" id="MobiDB-lite"/>
    </source>
</evidence>
<organism evidence="7 8">
    <name type="scientific">Camellia sinensis var. sinensis</name>
    <name type="common">China tea</name>
    <dbReference type="NCBI Taxonomy" id="542762"/>
    <lineage>
        <taxon>Eukaryota</taxon>
        <taxon>Viridiplantae</taxon>
        <taxon>Streptophyta</taxon>
        <taxon>Embryophyta</taxon>
        <taxon>Tracheophyta</taxon>
        <taxon>Spermatophyta</taxon>
        <taxon>Magnoliopsida</taxon>
        <taxon>eudicotyledons</taxon>
        <taxon>Gunneridae</taxon>
        <taxon>Pentapetalae</taxon>
        <taxon>asterids</taxon>
        <taxon>Ericales</taxon>
        <taxon>Theaceae</taxon>
        <taxon>Camellia</taxon>
    </lineage>
</organism>
<feature type="domain" description="PUM-HD" evidence="6">
    <location>
        <begin position="72"/>
        <end position="318"/>
    </location>
</feature>
<dbReference type="PANTHER" id="PTHR12537:SF129">
    <property type="entry name" value="PUMILIO HOMOLOG 15-LIKE"/>
    <property type="match status" value="1"/>
</dbReference>
<dbReference type="Proteomes" id="UP000306102">
    <property type="component" value="Unassembled WGS sequence"/>
</dbReference>
<dbReference type="PROSITE" id="PS50303">
    <property type="entry name" value="PUM_HD"/>
    <property type="match status" value="1"/>
</dbReference>
<gene>
    <name evidence="7" type="ORF">TEA_019432</name>
</gene>
<dbReference type="SMART" id="SM00025">
    <property type="entry name" value="Pumilio"/>
    <property type="match status" value="2"/>
</dbReference>
<proteinExistence type="predicted"/>
<sequence>MMDEATKTVITLALLLLGGFCYGFLEEGFFRGIEGINPYQYCPITLPNTTVYGNIWNILDAEFSHLNLSNPSRSSLFLPSSSSSSRNNSSPIDPYSSCSQYDENLQRMRIQSAVREQMGLNQFNNGRPTTTNNPPRLNQNGYDFNTPYYDGASTNSNQNGFRLRSNGFGGNDLQNLAPTLMELRGIVFLVAKDKRGCLYLQKKIEEANPEEIEMLFFELKDHARENYVVQFILAMKEPYVQHAKIVKFAQLGGNYVSLSFNKYSCNVVEKCLKEAGEDQAAQIIKEIINSPNFLMLVQDPYGNYVAQSAVMVSKVHSS</sequence>
<dbReference type="InterPro" id="IPR011989">
    <property type="entry name" value="ARM-like"/>
</dbReference>
<evidence type="ECO:0000256" key="1">
    <source>
        <dbReference type="ARBA" id="ARBA00022737"/>
    </source>
</evidence>
<evidence type="ECO:0000313" key="7">
    <source>
        <dbReference type="EMBL" id="THG18038.1"/>
    </source>
</evidence>
<dbReference type="PANTHER" id="PTHR12537">
    <property type="entry name" value="RNA BINDING PROTEIN PUMILIO-RELATED"/>
    <property type="match status" value="1"/>
</dbReference>
<reference evidence="7 8" key="1">
    <citation type="journal article" date="2018" name="Proc. Natl. Acad. Sci. U.S.A.">
        <title>Draft genome sequence of Camellia sinensis var. sinensis provides insights into the evolution of the tea genome and tea quality.</title>
        <authorList>
            <person name="Wei C."/>
            <person name="Yang H."/>
            <person name="Wang S."/>
            <person name="Zhao J."/>
            <person name="Liu C."/>
            <person name="Gao L."/>
            <person name="Xia E."/>
            <person name="Lu Y."/>
            <person name="Tai Y."/>
            <person name="She G."/>
            <person name="Sun J."/>
            <person name="Cao H."/>
            <person name="Tong W."/>
            <person name="Gao Q."/>
            <person name="Li Y."/>
            <person name="Deng W."/>
            <person name="Jiang X."/>
            <person name="Wang W."/>
            <person name="Chen Q."/>
            <person name="Zhang S."/>
            <person name="Li H."/>
            <person name="Wu J."/>
            <person name="Wang P."/>
            <person name="Li P."/>
            <person name="Shi C."/>
            <person name="Zheng F."/>
            <person name="Jian J."/>
            <person name="Huang B."/>
            <person name="Shan D."/>
            <person name="Shi M."/>
            <person name="Fang C."/>
            <person name="Yue Y."/>
            <person name="Li F."/>
            <person name="Li D."/>
            <person name="Wei S."/>
            <person name="Han B."/>
            <person name="Jiang C."/>
            <person name="Yin Y."/>
            <person name="Xia T."/>
            <person name="Zhang Z."/>
            <person name="Bennetzen J.L."/>
            <person name="Zhao S."/>
            <person name="Wan X."/>
        </authorList>
    </citation>
    <scope>NUCLEOTIDE SEQUENCE [LARGE SCALE GENOMIC DNA]</scope>
    <source>
        <strain evidence="8">cv. Shuchazao</strain>
        <tissue evidence="7">Leaf</tissue>
    </source>
</reference>
<evidence type="ECO:0000256" key="2">
    <source>
        <dbReference type="ARBA" id="ARBA00022845"/>
    </source>
</evidence>
<dbReference type="InterPro" id="IPR033133">
    <property type="entry name" value="PUM-HD"/>
</dbReference>
<dbReference type="GO" id="GO:0005737">
    <property type="term" value="C:cytoplasm"/>
    <property type="evidence" value="ECO:0007669"/>
    <property type="project" value="TreeGrafter"/>
</dbReference>
<feature type="region of interest" description="Disordered" evidence="5">
    <location>
        <begin position="77"/>
        <end position="96"/>
    </location>
</feature>
<feature type="compositionally biased region" description="Low complexity" evidence="5">
    <location>
        <begin position="124"/>
        <end position="140"/>
    </location>
</feature>
<name>A0A4S4EN01_CAMSN</name>
<protein>
    <recommendedName>
        <fullName evidence="6">PUM-HD domain-containing protein</fullName>
    </recommendedName>
</protein>
<dbReference type="Pfam" id="PF00806">
    <property type="entry name" value="PUF"/>
    <property type="match status" value="3"/>
</dbReference>
<dbReference type="InterPro" id="IPR001313">
    <property type="entry name" value="Pumilio_RNA-bd_rpt"/>
</dbReference>